<gene>
    <name evidence="2" type="ORF">DDZ13_06740</name>
</gene>
<keyword evidence="2" id="KW-0540">Nuclease</keyword>
<reference evidence="2 3" key="1">
    <citation type="submission" date="2018-05" db="EMBL/GenBank/DDBJ databases">
        <title>Coraliomargarita sinensis sp. nov., isolated from a marine solar saltern.</title>
        <authorList>
            <person name="Zhou L.Y."/>
        </authorList>
    </citation>
    <scope>NUCLEOTIDE SEQUENCE [LARGE SCALE GENOMIC DNA]</scope>
    <source>
        <strain evidence="2 3">WN38</strain>
    </source>
</reference>
<dbReference type="Gene3D" id="3.60.10.10">
    <property type="entry name" value="Endonuclease/exonuclease/phosphatase"/>
    <property type="match status" value="1"/>
</dbReference>
<organism evidence="2 3">
    <name type="scientific">Coraliomargarita sinensis</name>
    <dbReference type="NCBI Taxonomy" id="2174842"/>
    <lineage>
        <taxon>Bacteria</taxon>
        <taxon>Pseudomonadati</taxon>
        <taxon>Verrucomicrobiota</taxon>
        <taxon>Opitutia</taxon>
        <taxon>Puniceicoccales</taxon>
        <taxon>Coraliomargaritaceae</taxon>
        <taxon>Coraliomargarita</taxon>
    </lineage>
</organism>
<feature type="domain" description="Endonuclease/exonuclease/phosphatase" evidence="1">
    <location>
        <begin position="10"/>
        <end position="252"/>
    </location>
</feature>
<comment type="caution">
    <text evidence="2">The sequence shown here is derived from an EMBL/GenBank/DDBJ whole genome shotgun (WGS) entry which is preliminary data.</text>
</comment>
<dbReference type="InParanoid" id="A0A317ZFR3"/>
<dbReference type="GO" id="GO:0004519">
    <property type="term" value="F:endonuclease activity"/>
    <property type="evidence" value="ECO:0007669"/>
    <property type="project" value="UniProtKB-KW"/>
</dbReference>
<dbReference type="GO" id="GO:0006506">
    <property type="term" value="P:GPI anchor biosynthetic process"/>
    <property type="evidence" value="ECO:0007669"/>
    <property type="project" value="TreeGrafter"/>
</dbReference>
<sequence length="270" mass="31328">MPRPSSFRLMTLNIAHGRGLSPYQGFHSAKSIERNLNRIAYLLRRVDADVVALQEVDEDSHWNKRIHLLNVLQERAGYEEGYLGVHNRRAGRLPLAYGNGMLTKFSIRHAEHQAFGRASLGEKGFMCAELETDHGILPVINLHLDFKSRLRRIEQVERLIKFLEEKQYTSDMKPHLSPIICGDFNARRGKRTDAVRHLFRYLVESLEYQLFPKNKSRTFPSILPTHGFDFFFIPPSYKVTDCEVLRSFVSDHRPVTLELEIPSPIDHHKQ</sequence>
<keyword evidence="2" id="KW-0378">Hydrolase</keyword>
<protein>
    <submittedName>
        <fullName evidence="2">Endonuclease</fullName>
    </submittedName>
</protein>
<dbReference type="InterPro" id="IPR005135">
    <property type="entry name" value="Endo/exonuclease/phosphatase"/>
</dbReference>
<keyword evidence="2" id="KW-0255">Endonuclease</keyword>
<dbReference type="Proteomes" id="UP000247099">
    <property type="component" value="Unassembled WGS sequence"/>
</dbReference>
<name>A0A317ZFR3_9BACT</name>
<evidence type="ECO:0000313" key="3">
    <source>
        <dbReference type="Proteomes" id="UP000247099"/>
    </source>
</evidence>
<dbReference type="InterPro" id="IPR051916">
    <property type="entry name" value="GPI-anchor_lipid_remodeler"/>
</dbReference>
<dbReference type="EMBL" id="QHJQ01000004">
    <property type="protein sequence ID" value="PXA04230.1"/>
    <property type="molecule type" value="Genomic_DNA"/>
</dbReference>
<proteinExistence type="predicted"/>
<accession>A0A317ZFR3</accession>
<dbReference type="AlphaFoldDB" id="A0A317ZFR3"/>
<evidence type="ECO:0000313" key="2">
    <source>
        <dbReference type="EMBL" id="PXA04230.1"/>
    </source>
</evidence>
<evidence type="ECO:0000259" key="1">
    <source>
        <dbReference type="Pfam" id="PF03372"/>
    </source>
</evidence>
<dbReference type="PANTHER" id="PTHR14859">
    <property type="entry name" value="CALCOFLUOR WHITE HYPERSENSITIVE PROTEIN PRECURSOR"/>
    <property type="match status" value="1"/>
</dbReference>
<dbReference type="InterPro" id="IPR036691">
    <property type="entry name" value="Endo/exonu/phosph_ase_sf"/>
</dbReference>
<dbReference type="Pfam" id="PF03372">
    <property type="entry name" value="Exo_endo_phos"/>
    <property type="match status" value="1"/>
</dbReference>
<dbReference type="SUPFAM" id="SSF56219">
    <property type="entry name" value="DNase I-like"/>
    <property type="match status" value="1"/>
</dbReference>
<dbReference type="GO" id="GO:0016020">
    <property type="term" value="C:membrane"/>
    <property type="evidence" value="ECO:0007669"/>
    <property type="project" value="GOC"/>
</dbReference>
<keyword evidence="3" id="KW-1185">Reference proteome</keyword>
<dbReference type="PANTHER" id="PTHR14859:SF15">
    <property type="entry name" value="ENDONUCLEASE_EXONUCLEASE_PHOSPHATASE DOMAIN-CONTAINING PROTEIN"/>
    <property type="match status" value="1"/>
</dbReference>